<keyword evidence="2 3" id="KW-0732">Signal</keyword>
<dbReference type="GO" id="GO:0016020">
    <property type="term" value="C:membrane"/>
    <property type="evidence" value="ECO:0007669"/>
    <property type="project" value="UniProtKB-SubCell"/>
</dbReference>
<dbReference type="PANTHER" id="PTHR33138:SF30">
    <property type="entry name" value="LEAF RUST 10 DISEASE-RESISTANCE LOCUS RECEPTOR-LIKE PROTEIN KINASE-LIKE 2.7"/>
    <property type="match status" value="1"/>
</dbReference>
<evidence type="ECO:0000313" key="6">
    <source>
        <dbReference type="Proteomes" id="UP000823749"/>
    </source>
</evidence>
<feature type="domain" description="Wall-associated receptor kinase galacturonan-binding" evidence="4">
    <location>
        <begin position="58"/>
        <end position="121"/>
    </location>
</feature>
<sequence length="508" mass="57300">MSTNPIVFFLLLPCSLSLSPLLMSSRRLVSDVYKTHSLLLVVALFLGNCWYAQTSPNCVSSCGNIHNISHPFRVKGDPKNCGNKTYELECDRNRLVLNLNSSAKYYVQAINYNNYTIRLVDVGLQQGNCSSLPLYYLSDLNFTSSDAKPYSLLHRYERIYSSLIDPIPWNISVALWVDCKKPVIKSPFYTGSNTSASSCIRKSTSSSSSLSSGEKGHYSYFLFGTNLGASDVADQCKIDEIVMSTLKWPADKGEANLSFSDFHSRLEYGFELSWLFFPCSEICQGRYCNIGFNYNVTCDEGYIYRCNFPCRLVSFYYDYLVPHVREFTIIGDPDNCGNANYELVCQNNRPMLSLFPGKWYHVKAINYSDHTIRLVDVGVHEGNCSSLPLHSLSVDNFTSDYNIGAEHHKLSSFLWEHTDAALFVACEKPVISPQYVDVNNASRDCSINRDVLVGSSSSHDHDRQRYSNYIVPGDMRAGDLADHCRVDKVFPTMPRPGSRDRDINGKKS</sequence>
<feature type="chain" id="PRO_5043764590" description="Wall-associated receptor kinase galacturonan-binding domain-containing protein" evidence="3">
    <location>
        <begin position="18"/>
        <end position="508"/>
    </location>
</feature>
<dbReference type="InterPro" id="IPR025287">
    <property type="entry name" value="WAK_GUB"/>
</dbReference>
<proteinExistence type="predicted"/>
<dbReference type="EMBL" id="JACTNZ010000006">
    <property type="protein sequence ID" value="KAG5544835.1"/>
    <property type="molecule type" value="Genomic_DNA"/>
</dbReference>
<evidence type="ECO:0000259" key="4">
    <source>
        <dbReference type="Pfam" id="PF13947"/>
    </source>
</evidence>
<feature type="signal peptide" evidence="3">
    <location>
        <begin position="1"/>
        <end position="17"/>
    </location>
</feature>
<dbReference type="Proteomes" id="UP000823749">
    <property type="component" value="Chromosome 6"/>
</dbReference>
<evidence type="ECO:0000256" key="1">
    <source>
        <dbReference type="ARBA" id="ARBA00004167"/>
    </source>
</evidence>
<evidence type="ECO:0000256" key="2">
    <source>
        <dbReference type="ARBA" id="ARBA00022729"/>
    </source>
</evidence>
<gene>
    <name evidence="5" type="ORF">RHGRI_017330</name>
</gene>
<comment type="subcellular location">
    <subcellularLocation>
        <location evidence="1">Membrane</location>
        <topology evidence="1">Single-pass membrane protein</topology>
    </subcellularLocation>
</comment>
<dbReference type="PANTHER" id="PTHR33138">
    <property type="entry name" value="OS01G0690200 PROTEIN"/>
    <property type="match status" value="1"/>
</dbReference>
<protein>
    <recommendedName>
        <fullName evidence="4">Wall-associated receptor kinase galacturonan-binding domain-containing protein</fullName>
    </recommendedName>
</protein>
<evidence type="ECO:0000256" key="3">
    <source>
        <dbReference type="SAM" id="SignalP"/>
    </source>
</evidence>
<keyword evidence="6" id="KW-1185">Reference proteome</keyword>
<dbReference type="Pfam" id="PF13947">
    <property type="entry name" value="GUB_WAK_bind"/>
    <property type="match status" value="2"/>
</dbReference>
<accession>A0AAV6JXC8</accession>
<feature type="domain" description="Wall-associated receptor kinase galacturonan-binding" evidence="4">
    <location>
        <begin position="327"/>
        <end position="376"/>
    </location>
</feature>
<name>A0AAV6JXC8_9ERIC</name>
<dbReference type="AlphaFoldDB" id="A0AAV6JXC8"/>
<organism evidence="5 6">
    <name type="scientific">Rhododendron griersonianum</name>
    <dbReference type="NCBI Taxonomy" id="479676"/>
    <lineage>
        <taxon>Eukaryota</taxon>
        <taxon>Viridiplantae</taxon>
        <taxon>Streptophyta</taxon>
        <taxon>Embryophyta</taxon>
        <taxon>Tracheophyta</taxon>
        <taxon>Spermatophyta</taxon>
        <taxon>Magnoliopsida</taxon>
        <taxon>eudicotyledons</taxon>
        <taxon>Gunneridae</taxon>
        <taxon>Pentapetalae</taxon>
        <taxon>asterids</taxon>
        <taxon>Ericales</taxon>
        <taxon>Ericaceae</taxon>
        <taxon>Ericoideae</taxon>
        <taxon>Rhodoreae</taxon>
        <taxon>Rhododendron</taxon>
    </lineage>
</organism>
<dbReference type="GO" id="GO:0030247">
    <property type="term" value="F:polysaccharide binding"/>
    <property type="evidence" value="ECO:0007669"/>
    <property type="project" value="InterPro"/>
</dbReference>
<comment type="caution">
    <text evidence="5">The sequence shown here is derived from an EMBL/GenBank/DDBJ whole genome shotgun (WGS) entry which is preliminary data.</text>
</comment>
<evidence type="ECO:0000313" key="5">
    <source>
        <dbReference type="EMBL" id="KAG5544835.1"/>
    </source>
</evidence>
<reference evidence="5 6" key="1">
    <citation type="submission" date="2020-08" db="EMBL/GenBank/DDBJ databases">
        <title>Plant Genome Project.</title>
        <authorList>
            <person name="Zhang R.-G."/>
        </authorList>
    </citation>
    <scope>NUCLEOTIDE SEQUENCE [LARGE SCALE GENOMIC DNA]</scope>
    <source>
        <strain evidence="5">WSP0</strain>
        <tissue evidence="5">Leaf</tissue>
    </source>
</reference>